<proteinExistence type="predicted"/>
<reference evidence="1" key="2">
    <citation type="submission" date="2021-04" db="EMBL/GenBank/DDBJ databases">
        <authorList>
            <person name="Gilroy R."/>
        </authorList>
    </citation>
    <scope>NUCLEOTIDE SEQUENCE</scope>
    <source>
        <strain evidence="1">ChiHjej12B11-16260</strain>
    </source>
</reference>
<name>A0A9D1VSW7_9BACT</name>
<comment type="caution">
    <text evidence="1">The sequence shown here is derived from an EMBL/GenBank/DDBJ whole genome shotgun (WGS) entry which is preliminary data.</text>
</comment>
<evidence type="ECO:0000313" key="2">
    <source>
        <dbReference type="Proteomes" id="UP000824246"/>
    </source>
</evidence>
<sequence length="139" mass="15954">MDSTFFTRLDEFMQYKGLNDNKITVQAKIAVGTLGKQRRSGKGLSYESIVKILRTYPELNPAWLILGEGEMLKKNEQPPANLVTILEIVSGQNAIIKKQHEKIDLLISQLDYIRTQISTEQEITRRIAEHLQVNTGRQW</sequence>
<evidence type="ECO:0000313" key="1">
    <source>
        <dbReference type="EMBL" id="HIX45960.1"/>
    </source>
</evidence>
<dbReference type="AlphaFoldDB" id="A0A9D1VSW7"/>
<accession>A0A9D1VSW7</accession>
<protein>
    <submittedName>
        <fullName evidence="1">Uncharacterized protein</fullName>
    </submittedName>
</protein>
<gene>
    <name evidence="1" type="ORF">H9982_07040</name>
</gene>
<dbReference type="EMBL" id="DXFB01000181">
    <property type="protein sequence ID" value="HIX45960.1"/>
    <property type="molecule type" value="Genomic_DNA"/>
</dbReference>
<reference evidence="1" key="1">
    <citation type="journal article" date="2021" name="PeerJ">
        <title>Extensive microbial diversity within the chicken gut microbiome revealed by metagenomics and culture.</title>
        <authorList>
            <person name="Gilroy R."/>
            <person name="Ravi A."/>
            <person name="Getino M."/>
            <person name="Pursley I."/>
            <person name="Horton D.L."/>
            <person name="Alikhan N.F."/>
            <person name="Baker D."/>
            <person name="Gharbi K."/>
            <person name="Hall N."/>
            <person name="Watson M."/>
            <person name="Adriaenssens E.M."/>
            <person name="Foster-Nyarko E."/>
            <person name="Jarju S."/>
            <person name="Secka A."/>
            <person name="Antonio M."/>
            <person name="Oren A."/>
            <person name="Chaudhuri R.R."/>
            <person name="La Ragione R."/>
            <person name="Hildebrand F."/>
            <person name="Pallen M.J."/>
        </authorList>
    </citation>
    <scope>NUCLEOTIDE SEQUENCE</scope>
    <source>
        <strain evidence="1">ChiHjej12B11-16260</strain>
    </source>
</reference>
<dbReference type="Proteomes" id="UP000824246">
    <property type="component" value="Unassembled WGS sequence"/>
</dbReference>
<organism evidence="1 2">
    <name type="scientific">Candidatus Barnesiella excrementipullorum</name>
    <dbReference type="NCBI Taxonomy" id="2838479"/>
    <lineage>
        <taxon>Bacteria</taxon>
        <taxon>Pseudomonadati</taxon>
        <taxon>Bacteroidota</taxon>
        <taxon>Bacteroidia</taxon>
        <taxon>Bacteroidales</taxon>
        <taxon>Barnesiellaceae</taxon>
        <taxon>Barnesiella</taxon>
    </lineage>
</organism>